<organism evidence="2">
    <name type="scientific">Talaromyces marneffei PM1</name>
    <dbReference type="NCBI Taxonomy" id="1077442"/>
    <lineage>
        <taxon>Eukaryota</taxon>
        <taxon>Fungi</taxon>
        <taxon>Dikarya</taxon>
        <taxon>Ascomycota</taxon>
        <taxon>Pezizomycotina</taxon>
        <taxon>Eurotiomycetes</taxon>
        <taxon>Eurotiomycetidae</taxon>
        <taxon>Eurotiales</taxon>
        <taxon>Trichocomaceae</taxon>
        <taxon>Talaromyces</taxon>
        <taxon>Talaromyces sect. Talaromyces</taxon>
    </lineage>
</organism>
<feature type="compositionally biased region" description="Polar residues" evidence="1">
    <location>
        <begin position="576"/>
        <end position="593"/>
    </location>
</feature>
<dbReference type="SUPFAM" id="SSF50978">
    <property type="entry name" value="WD40 repeat-like"/>
    <property type="match status" value="1"/>
</dbReference>
<dbReference type="InterPro" id="IPR045142">
    <property type="entry name" value="BCAS3-like"/>
</dbReference>
<evidence type="ECO:0000256" key="1">
    <source>
        <dbReference type="SAM" id="MobiDB-lite"/>
    </source>
</evidence>
<proteinExistence type="predicted"/>
<feature type="region of interest" description="Disordered" evidence="1">
    <location>
        <begin position="753"/>
        <end position="780"/>
    </location>
</feature>
<reference key="1">
    <citation type="journal article" date="2014" name="PLoS Genet.">
        <title>Signature Gene Expression Reveals Novel Clues to the Molecular Mechanisms of Dimorphic Transition in Penicillium marneffei.</title>
        <authorList>
            <person name="Yang E."/>
            <person name="Wang G."/>
            <person name="Cai J."/>
            <person name="Woo P.C."/>
            <person name="Lau S.K."/>
            <person name="Yuen K.-Y."/>
            <person name="Chow W.-N."/>
            <person name="Lin X."/>
        </authorList>
    </citation>
    <scope>NUCLEOTIDE SEQUENCE [LARGE SCALE GENOMIC DNA]</scope>
    <source>
        <strain>PM1</strain>
    </source>
</reference>
<feature type="compositionally biased region" description="Basic and acidic residues" evidence="1">
    <location>
        <begin position="42"/>
        <end position="52"/>
    </location>
</feature>
<gene>
    <name evidence="2" type="ORF">GQ26_0410430</name>
</gene>
<name>A0A093UYB6_TALMA</name>
<evidence type="ECO:0000313" key="2">
    <source>
        <dbReference type="EMBL" id="KFX42734.1"/>
    </source>
</evidence>
<accession>A0A093UYB6</accession>
<feature type="compositionally biased region" description="Low complexity" evidence="1">
    <location>
        <begin position="200"/>
        <end position="214"/>
    </location>
</feature>
<dbReference type="AlphaFoldDB" id="A0A093UYB6"/>
<feature type="region of interest" description="Disordered" evidence="1">
    <location>
        <begin position="1"/>
        <end position="85"/>
    </location>
</feature>
<feature type="compositionally biased region" description="Low complexity" evidence="1">
    <location>
        <begin position="67"/>
        <end position="78"/>
    </location>
</feature>
<dbReference type="PANTHER" id="PTHR13268:SF0">
    <property type="entry name" value="BCAS3 MICROTUBULE ASSOCIATED CELL MIGRATION FACTOR"/>
    <property type="match status" value="1"/>
</dbReference>
<dbReference type="Gene3D" id="2.130.10.10">
    <property type="entry name" value="YVTN repeat-like/Quinoprotein amine dehydrogenase"/>
    <property type="match status" value="1"/>
</dbReference>
<dbReference type="InterPro" id="IPR015943">
    <property type="entry name" value="WD40/YVTN_repeat-like_dom_sf"/>
</dbReference>
<dbReference type="EMBL" id="JPOX01000041">
    <property type="protein sequence ID" value="KFX42734.1"/>
    <property type="molecule type" value="Genomic_DNA"/>
</dbReference>
<dbReference type="GO" id="GO:0042594">
    <property type="term" value="P:response to starvation"/>
    <property type="evidence" value="ECO:0007669"/>
    <property type="project" value="TreeGrafter"/>
</dbReference>
<dbReference type="HOGENOM" id="CLU_005319_0_0_1"/>
<dbReference type="InterPro" id="IPR036322">
    <property type="entry name" value="WD40_repeat_dom_sf"/>
</dbReference>
<dbReference type="GO" id="GO:0006914">
    <property type="term" value="P:autophagy"/>
    <property type="evidence" value="ECO:0007669"/>
    <property type="project" value="InterPro"/>
</dbReference>
<dbReference type="GO" id="GO:0005737">
    <property type="term" value="C:cytoplasm"/>
    <property type="evidence" value="ECO:0007669"/>
    <property type="project" value="TreeGrafter"/>
</dbReference>
<protein>
    <submittedName>
        <fullName evidence="2">Autophagy-related protein 18g</fullName>
    </submittedName>
</protein>
<reference evidence="2" key="2">
    <citation type="journal article" date="2014" name="PLoS Genet.">
        <title>Signature gene expression reveals novel clues to the molecular mechanisms of dimorphic transition in Penicillium marneffei.</title>
        <authorList>
            <person name="Yang E."/>
            <person name="Wang G."/>
            <person name="Cai J."/>
            <person name="Woo P.C."/>
            <person name="Lau S.K."/>
            <person name="Yuen K.-Y."/>
            <person name="Chow W.-N."/>
            <person name="Lin X."/>
        </authorList>
    </citation>
    <scope>NUCLEOTIDE SEQUENCE</scope>
    <source>
        <strain evidence="2">PM1</strain>
    </source>
</reference>
<sequence>MPPAESEGFFRPDNQLFNDSPPTNNPIPVPEPTGKKKKKGKDKNGSKAKDTSAKTIPPMESNDIQFSPPSQSDPSSYPGNVFTPPVINPAVSSVSPVLDAFASINHVESETATRTGAWAKSVPFGKSPPTDLPDPGFSSGSPLSIPTPFERPGFGSHISSSASPPPARARPTSTSYGQYGITPSPHLSVDRQKRHSMSSHLQTQPPLPHLPQAHFYGAPEVDLPTPNRLGADSQYSFCGWDTISEQSLKSSKMGGRVLVVGTDGALDVLAIEDQRARTVGSLTGLNGRVLEAKILSYTSRYDPYVSSRPHVAVVLHGPMAHKEESAETSSAGSEQNEILPGLPAKLSPIEQRPQGKDETVYQTSVEIYSIKTGEHIASLFQSKPAPCFDNYPNLSLLAPTPVGNLRLYTTHNYVVVACGVSGEVFIYGVVQSAAGYQCLGKTWTSIQTREFRRYSTSSSSTDPDGSQIDGQHGTVVESPIMSVHGRWLAVVPPASTARAPPSGKVPAHLIHKRISGIDTHIPPSKPAVNCATDLGEGESLFDKVARGVAQELVKGARWMGDQGLQAWNNYWNKDQQAQNGNSRRSPQFDSQQGAHGLFPPTHGQETAGTLSSEPDLISVFDLKKMEEGHDLKGPASAIIATFQPPNGCSFLSFAPNGHMLLSASRKGDVQYVWDLMQAKNCRSAVFLSDELASNSAATAHVRLVARYSRLTTSNIVDVVWTHPTGERFAVVTRKGTVHVFDVPRPAFQWPPLRRVQSKSKRIQPEEKPSATPDLEESGSSSPFAAAMKLVGGSTQPILAAVRSRAPSVGANFSATSSFGISSAAGIGGKAVAAGLSKSMGAATGTVNTLRHVGENRLHLSGFSRDPVPSRVVWIPTRNECLLGIVDYGIFKLYKIKCHTDRQKGRRQQPVIGAKVLELKLPSYLRNPCGPLQIGLPADGHINGNWSLPSHVPHSSSASKMKYQPLSQAEIETNTPYQPFHTDRRVNLYVFTDAAPASDYTQGPWVFGNDIPSQRLHVRPLNQSDEEEDEVMDRLSGAPEMENLIRLGNSTDQVEEVVITTRRKKRYADVPSIASPGDDDGGFFENDCDILDFARDRV</sequence>
<comment type="caution">
    <text evidence="2">The sequence shown here is derived from an EMBL/GenBank/DDBJ whole genome shotgun (WGS) entry which is preliminary data.</text>
</comment>
<dbReference type="PANTHER" id="PTHR13268">
    <property type="entry name" value="BREAST CARCINOMA AMPLIFIED SEQUENCE 3"/>
    <property type="match status" value="1"/>
</dbReference>
<feature type="region of interest" description="Disordered" evidence="1">
    <location>
        <begin position="120"/>
        <end position="221"/>
    </location>
</feature>
<feature type="region of interest" description="Disordered" evidence="1">
    <location>
        <begin position="576"/>
        <end position="610"/>
    </location>
</feature>
<dbReference type="eggNOG" id="ENOG502QVCT">
    <property type="taxonomic scope" value="Eukaryota"/>
</dbReference>